<evidence type="ECO:0000313" key="2">
    <source>
        <dbReference type="Proteomes" id="UP000554482"/>
    </source>
</evidence>
<accession>A0A7J6X6H0</accession>
<proteinExistence type="predicted"/>
<dbReference type="EMBL" id="JABWDY010005151">
    <property type="protein sequence ID" value="KAF5204657.1"/>
    <property type="molecule type" value="Genomic_DNA"/>
</dbReference>
<reference evidence="1 2" key="1">
    <citation type="submission" date="2020-06" db="EMBL/GenBank/DDBJ databases">
        <title>Transcriptomic and genomic resources for Thalictrum thalictroides and T. hernandezii: Facilitating candidate gene discovery in an emerging model plant lineage.</title>
        <authorList>
            <person name="Arias T."/>
            <person name="Riano-Pachon D.M."/>
            <person name="Di Stilio V.S."/>
        </authorList>
    </citation>
    <scope>NUCLEOTIDE SEQUENCE [LARGE SCALE GENOMIC DNA]</scope>
    <source>
        <strain evidence="2">cv. WT478/WT964</strain>
        <tissue evidence="1">Leaves</tissue>
    </source>
</reference>
<protein>
    <submittedName>
        <fullName evidence="1">Uncharacterized protein</fullName>
    </submittedName>
</protein>
<keyword evidence="2" id="KW-1185">Reference proteome</keyword>
<sequence length="98" mass="10960">MVLRCRPQPGEISLNKDAGSFSGTTAGISGSFRTCERTILLDLKLAAQQPIYYTFIHIELAMQKARKDVLDLGHQEKQGDSFVFSLIHRASFESGYDH</sequence>
<name>A0A7J6X6H0_THATH</name>
<dbReference type="Proteomes" id="UP000554482">
    <property type="component" value="Unassembled WGS sequence"/>
</dbReference>
<dbReference type="AlphaFoldDB" id="A0A7J6X6H0"/>
<evidence type="ECO:0000313" key="1">
    <source>
        <dbReference type="EMBL" id="KAF5204657.1"/>
    </source>
</evidence>
<gene>
    <name evidence="1" type="ORF">FRX31_005758</name>
</gene>
<comment type="caution">
    <text evidence="1">The sequence shown here is derived from an EMBL/GenBank/DDBJ whole genome shotgun (WGS) entry which is preliminary data.</text>
</comment>
<organism evidence="1 2">
    <name type="scientific">Thalictrum thalictroides</name>
    <name type="common">Rue-anemone</name>
    <name type="synonym">Anemone thalictroides</name>
    <dbReference type="NCBI Taxonomy" id="46969"/>
    <lineage>
        <taxon>Eukaryota</taxon>
        <taxon>Viridiplantae</taxon>
        <taxon>Streptophyta</taxon>
        <taxon>Embryophyta</taxon>
        <taxon>Tracheophyta</taxon>
        <taxon>Spermatophyta</taxon>
        <taxon>Magnoliopsida</taxon>
        <taxon>Ranunculales</taxon>
        <taxon>Ranunculaceae</taxon>
        <taxon>Thalictroideae</taxon>
        <taxon>Thalictrum</taxon>
    </lineage>
</organism>